<dbReference type="PATRIC" id="fig|1136941.3.peg.3308"/>
<feature type="domain" description="Photolyase/cryptochrome alpha/beta" evidence="10">
    <location>
        <begin position="3"/>
        <end position="127"/>
    </location>
</feature>
<dbReference type="Gene3D" id="1.25.40.80">
    <property type="match status" value="1"/>
</dbReference>
<dbReference type="InterPro" id="IPR014729">
    <property type="entry name" value="Rossmann-like_a/b/a_fold"/>
</dbReference>
<evidence type="ECO:0000256" key="2">
    <source>
        <dbReference type="ARBA" id="ARBA00013149"/>
    </source>
</evidence>
<feature type="binding site" evidence="8">
    <location>
        <begin position="375"/>
        <end position="377"/>
    </location>
    <ligand>
        <name>FAD</name>
        <dbReference type="ChEBI" id="CHEBI:57692"/>
    </ligand>
</feature>
<dbReference type="PROSITE" id="PS00394">
    <property type="entry name" value="DNA_PHOTOLYASES_1_1"/>
    <property type="match status" value="1"/>
</dbReference>
<dbReference type="PRINTS" id="PR00147">
    <property type="entry name" value="DNAPHOTLYASE"/>
</dbReference>
<keyword evidence="6 9" id="KW-0157">Chromophore</keyword>
<keyword evidence="4 8" id="KW-0285">Flavoprotein</keyword>
<evidence type="ECO:0000256" key="3">
    <source>
        <dbReference type="ARBA" id="ARBA00014046"/>
    </source>
</evidence>
<dbReference type="GO" id="GO:0000719">
    <property type="term" value="P:photoreactive repair"/>
    <property type="evidence" value="ECO:0007669"/>
    <property type="project" value="UniProtKB-ARBA"/>
</dbReference>
<dbReference type="EMBL" id="CP011853">
    <property type="protein sequence ID" value="ALG85738.1"/>
    <property type="molecule type" value="Genomic_DNA"/>
</dbReference>
<evidence type="ECO:0000313" key="11">
    <source>
        <dbReference type="EMBL" id="ALG85738.1"/>
    </source>
</evidence>
<feature type="binding site" evidence="8">
    <location>
        <position position="228"/>
    </location>
    <ligand>
        <name>FAD</name>
        <dbReference type="ChEBI" id="CHEBI:57692"/>
    </ligand>
</feature>
<keyword evidence="5 8" id="KW-0274">FAD</keyword>
<dbReference type="Gene3D" id="3.40.50.620">
    <property type="entry name" value="HUPs"/>
    <property type="match status" value="1"/>
</dbReference>
<dbReference type="FunFam" id="1.10.579.10:FF:000003">
    <property type="entry name" value="Deoxyribodipyrimidine photo-lyase"/>
    <property type="match status" value="1"/>
</dbReference>
<evidence type="ECO:0000256" key="7">
    <source>
        <dbReference type="ARBA" id="ARBA00033999"/>
    </source>
</evidence>
<dbReference type="SUPFAM" id="SSF48173">
    <property type="entry name" value="Cryptochrome/photolyase FAD-binding domain"/>
    <property type="match status" value="1"/>
</dbReference>
<dbReference type="InterPro" id="IPR036134">
    <property type="entry name" value="Crypto/Photolyase_FAD-like_sf"/>
</dbReference>
<evidence type="ECO:0000256" key="4">
    <source>
        <dbReference type="ARBA" id="ARBA00022630"/>
    </source>
</evidence>
<dbReference type="KEGG" id="goq:ACH46_16180"/>
<dbReference type="InterPro" id="IPR018394">
    <property type="entry name" value="DNA_photolyase_1_CS_C"/>
</dbReference>
<evidence type="ECO:0000256" key="8">
    <source>
        <dbReference type="PIRSR" id="PIRSR602081-1"/>
    </source>
</evidence>
<dbReference type="GO" id="GO:0003677">
    <property type="term" value="F:DNA binding"/>
    <property type="evidence" value="ECO:0007669"/>
    <property type="project" value="TreeGrafter"/>
</dbReference>
<dbReference type="RefSeq" id="WP_062393829.1">
    <property type="nucleotide sequence ID" value="NZ_CP011853.1"/>
</dbReference>
<evidence type="ECO:0000256" key="1">
    <source>
        <dbReference type="ARBA" id="ARBA00001932"/>
    </source>
</evidence>
<comment type="catalytic activity">
    <reaction evidence="7">
        <text>cyclobutadipyrimidine (in DNA) = 2 pyrimidine residues (in DNA).</text>
        <dbReference type="EC" id="4.1.99.3"/>
    </reaction>
</comment>
<keyword evidence="12" id="KW-1185">Reference proteome</keyword>
<dbReference type="STRING" id="1136941.ACH46_16180"/>
<dbReference type="Proteomes" id="UP000063789">
    <property type="component" value="Chromosome"/>
</dbReference>
<dbReference type="InterPro" id="IPR005101">
    <property type="entry name" value="Cryptochr/Photolyase_FAD-bd"/>
</dbReference>
<gene>
    <name evidence="11" type="ORF">ACH46_16180</name>
</gene>
<dbReference type="GO" id="GO:0003904">
    <property type="term" value="F:deoxyribodipyrimidine photo-lyase activity"/>
    <property type="evidence" value="ECO:0007669"/>
    <property type="project" value="UniProtKB-EC"/>
</dbReference>
<evidence type="ECO:0000313" key="12">
    <source>
        <dbReference type="Proteomes" id="UP000063789"/>
    </source>
</evidence>
<evidence type="ECO:0000256" key="5">
    <source>
        <dbReference type="ARBA" id="ARBA00022827"/>
    </source>
</evidence>
<evidence type="ECO:0000256" key="9">
    <source>
        <dbReference type="RuleBase" id="RU004182"/>
    </source>
</evidence>
<comment type="similarity">
    <text evidence="9">Belongs to the DNA photolyase family.</text>
</comment>
<accession>A0A0N9N4J7</accession>
<evidence type="ECO:0000259" key="10">
    <source>
        <dbReference type="PROSITE" id="PS51645"/>
    </source>
</evidence>
<dbReference type="AlphaFoldDB" id="A0A0N9N4J7"/>
<proteinExistence type="inferred from homology"/>
<organism evidence="11 12">
    <name type="scientific">Gordonia phthalatica</name>
    <dbReference type="NCBI Taxonomy" id="1136941"/>
    <lineage>
        <taxon>Bacteria</taxon>
        <taxon>Bacillati</taxon>
        <taxon>Actinomycetota</taxon>
        <taxon>Actinomycetes</taxon>
        <taxon>Mycobacteriales</taxon>
        <taxon>Gordoniaceae</taxon>
        <taxon>Gordonia</taxon>
    </lineage>
</organism>
<feature type="binding site" evidence="8">
    <location>
        <begin position="275"/>
        <end position="282"/>
    </location>
    <ligand>
        <name>FAD</name>
        <dbReference type="ChEBI" id="CHEBI:57692"/>
    </ligand>
</feature>
<protein>
    <recommendedName>
        <fullName evidence="3">Deoxyribodipyrimidine photo-lyase</fullName>
        <ecNumber evidence="2">4.1.99.3</ecNumber>
    </recommendedName>
</protein>
<name>A0A0N9N4J7_9ACTN</name>
<dbReference type="EC" id="4.1.99.3" evidence="2"/>
<dbReference type="GO" id="GO:0009416">
    <property type="term" value="P:response to light stimulus"/>
    <property type="evidence" value="ECO:0007669"/>
    <property type="project" value="TreeGrafter"/>
</dbReference>
<dbReference type="InterPro" id="IPR036155">
    <property type="entry name" value="Crypto/Photolyase_N_sf"/>
</dbReference>
<dbReference type="Gene3D" id="1.10.579.10">
    <property type="entry name" value="DNA Cyclobutane Dipyrimidine Photolyase, subunit A, domain 3"/>
    <property type="match status" value="1"/>
</dbReference>
<feature type="binding site" evidence="8">
    <location>
        <begin position="240"/>
        <end position="244"/>
    </location>
    <ligand>
        <name>FAD</name>
        <dbReference type="ChEBI" id="CHEBI:57692"/>
    </ligand>
</feature>
<reference evidence="12" key="1">
    <citation type="submission" date="2015-06" db="EMBL/GenBank/DDBJ databases">
        <title>Complete genome sequence and metabolic analysis of phthalate degradation pathway in Gordonia sp. QH-11.</title>
        <authorList>
            <person name="Jin D."/>
            <person name="Kong X."/>
            <person name="Bai Z."/>
        </authorList>
    </citation>
    <scope>NUCLEOTIDE SEQUENCE [LARGE SCALE GENOMIC DNA]</scope>
    <source>
        <strain evidence="12">QH-11</strain>
    </source>
</reference>
<reference evidence="11 12" key="2">
    <citation type="journal article" date="2017" name="Int. J. Syst. Evol. Microbiol.">
        <title>Gordonia phthalatica sp. nov., a di-n-butyl phthalate-degrading bacterium isolated from activated sludge.</title>
        <authorList>
            <person name="Jin D."/>
            <person name="Kong X."/>
            <person name="Jia M."/>
            <person name="Yu X."/>
            <person name="Wang X."/>
            <person name="Zhuang X."/>
            <person name="Deng Y."/>
            <person name="Bai Z."/>
        </authorList>
    </citation>
    <scope>NUCLEOTIDE SEQUENCE [LARGE SCALE GENOMIC DNA]</scope>
    <source>
        <strain evidence="11 12">QH-11</strain>
    </source>
</reference>
<dbReference type="Pfam" id="PF00875">
    <property type="entry name" value="DNA_photolyase"/>
    <property type="match status" value="1"/>
</dbReference>
<dbReference type="InterPro" id="IPR006050">
    <property type="entry name" value="DNA_photolyase_N"/>
</dbReference>
<dbReference type="PROSITE" id="PS51645">
    <property type="entry name" value="PHR_CRY_ALPHA_BETA"/>
    <property type="match status" value="1"/>
</dbReference>
<dbReference type="PANTHER" id="PTHR11455">
    <property type="entry name" value="CRYPTOCHROME"/>
    <property type="match status" value="1"/>
</dbReference>
<comment type="cofactor">
    <cofactor evidence="8">
        <name>FAD</name>
        <dbReference type="ChEBI" id="CHEBI:57692"/>
    </cofactor>
    <text evidence="8">Binds 1 FAD per subunit.</text>
</comment>
<dbReference type="InterPro" id="IPR002081">
    <property type="entry name" value="Cryptochrome/DNA_photolyase_1"/>
</dbReference>
<dbReference type="PANTHER" id="PTHR11455:SF9">
    <property type="entry name" value="CRYPTOCHROME CIRCADIAN CLOCK 5 ISOFORM X1"/>
    <property type="match status" value="1"/>
</dbReference>
<keyword evidence="11" id="KW-0456">Lyase</keyword>
<dbReference type="Pfam" id="PF03441">
    <property type="entry name" value="FAD_binding_7"/>
    <property type="match status" value="1"/>
</dbReference>
<sequence>MNSTAIVWFRRDLRLYDLPSLSAAADRAESALAVFVLDDALVRPSGAPRTTFLAGCLEALDADLGGRLLVVSGDPVQVIPELVDVLSVDSVHVSEDFGPYGRARDEAVEAALPASVPLIRTGSPYAVSPGRVRTKAGGPYRVFTPFKRAWLDHGWHSPALTGPDTVDWLDPDAVLPRGRIERLGRAAVAELLTEEASDAAALPVAGEKAALERWRAFRDGGTSELDRYADDRDRPDLDATSRLSPYLKFGCLHPRTILHDLRARTDDGATTLRSELAWRDFYADVLFHRPETARTGVDAKFDRMEYDSGPDADAAFDAWCRGRTGYPIVDAGMRQLLAEGWMHNRARMIVASFLTKDLHLPWWRGARYFMTHLVDGDLASNQHGWQWTAGCGTDAAPYFRVFNPVSQGERFDPSGDYVRRWVPELRGIAGKAVHQPWKQAGGRTAEPALFDAADGDRGYPPPIVDHAEERVVALARYRDL</sequence>
<dbReference type="GO" id="GO:0071949">
    <property type="term" value="F:FAD binding"/>
    <property type="evidence" value="ECO:0007669"/>
    <property type="project" value="TreeGrafter"/>
</dbReference>
<dbReference type="OrthoDB" id="9772484at2"/>
<dbReference type="SUPFAM" id="SSF52425">
    <property type="entry name" value="Cryptochrome/photolyase, N-terminal domain"/>
    <property type="match status" value="1"/>
</dbReference>
<comment type="cofactor">
    <cofactor evidence="1">
        <name>(6R)-5,10-methylene-5,6,7,8-tetrahydrofolate</name>
        <dbReference type="ChEBI" id="CHEBI:15636"/>
    </cofactor>
</comment>
<evidence type="ECO:0000256" key="6">
    <source>
        <dbReference type="ARBA" id="ARBA00022991"/>
    </source>
</evidence>